<organism>
    <name type="scientific">Serpula lacrymans var. lacrymans (strain S7.9)</name>
    <name type="common">Dry rot fungus</name>
    <dbReference type="NCBI Taxonomy" id="578457"/>
    <lineage>
        <taxon>Eukaryota</taxon>
        <taxon>Fungi</taxon>
        <taxon>Dikarya</taxon>
        <taxon>Basidiomycota</taxon>
        <taxon>Agaricomycotina</taxon>
        <taxon>Agaricomycetes</taxon>
        <taxon>Agaricomycetidae</taxon>
        <taxon>Boletales</taxon>
        <taxon>Coniophorineae</taxon>
        <taxon>Serpulaceae</taxon>
        <taxon>Serpula</taxon>
    </lineage>
</organism>
<dbReference type="AlphaFoldDB" id="F8NNP7"/>
<accession>F8NNP7</accession>
<gene>
    <name evidence="1" type="ORF">SERLADRAFT_459916</name>
</gene>
<dbReference type="KEGG" id="sla:SERLADRAFT_459916"/>
<dbReference type="HOGENOM" id="CLU_2484700_0_0_1"/>
<protein>
    <submittedName>
        <fullName evidence="1">Uncharacterized protein</fullName>
    </submittedName>
</protein>
<reference evidence="1" key="1">
    <citation type="submission" date="2011-04" db="EMBL/GenBank/DDBJ databases">
        <title>Evolution of plant cell wall degrading machinery underlies the functional diversity of forest fungi.</title>
        <authorList>
            <consortium name="US DOE Joint Genome Institute (JGI-PGF)"/>
            <person name="Eastwood D.C."/>
            <person name="Floudas D."/>
            <person name="Binder M."/>
            <person name="Majcherczyk A."/>
            <person name="Schneider P."/>
            <person name="Aerts A."/>
            <person name="Asiegbu F.O."/>
            <person name="Baker S.E."/>
            <person name="Barry K."/>
            <person name="Bendiksby M."/>
            <person name="Blumentritt M."/>
            <person name="Coutinho P.M."/>
            <person name="Cullen D."/>
            <person name="Cullen D."/>
            <person name="Gathman A."/>
            <person name="Goodell B."/>
            <person name="Henrissat B."/>
            <person name="Ihrmark K."/>
            <person name="Kauserud H."/>
            <person name="Kohler A."/>
            <person name="LaButti K."/>
            <person name="Lapidus A."/>
            <person name="Lavin J.L."/>
            <person name="Lee Y.-H."/>
            <person name="Lindquist E."/>
            <person name="Lilly W."/>
            <person name="Lucas S."/>
            <person name="Morin E."/>
            <person name="Murat C."/>
            <person name="Oguiza J.A."/>
            <person name="Park J."/>
            <person name="Pisabarro A.G."/>
            <person name="Riley R."/>
            <person name="Rosling A."/>
            <person name="Salamov A."/>
            <person name="Schmidt O."/>
            <person name="Schmutz J."/>
            <person name="Skrede I."/>
            <person name="Stenlid J."/>
            <person name="Wiebenga A."/>
            <person name="Xie X."/>
            <person name="Kues U."/>
            <person name="Hibbett D.S."/>
            <person name="Hoffmeister D."/>
            <person name="Hogberg N."/>
            <person name="Martin F."/>
            <person name="Grigoriev I.V."/>
            <person name="Watkinson S.C."/>
        </authorList>
    </citation>
    <scope>NUCLEOTIDE SEQUENCE</scope>
    <source>
        <strain evidence="1">S7.9</strain>
    </source>
</reference>
<dbReference type="Proteomes" id="UP000008064">
    <property type="component" value="Unassembled WGS sequence"/>
</dbReference>
<name>F8NNP7_SERL9</name>
<sequence length="87" mass="9527">MLFAKRVPKNSVSDVPSCIQPVTSSSIHIAYPHLVNEASQQVYNATSYILPSACDHRWCAHSTIGNVQRPGLGSRTPAALRIQQLLK</sequence>
<dbReference type="GeneID" id="18817997"/>
<evidence type="ECO:0000313" key="1">
    <source>
        <dbReference type="EMBL" id="EGO27089.1"/>
    </source>
</evidence>
<dbReference type="RefSeq" id="XP_007315180.1">
    <property type="nucleotide sequence ID" value="XM_007315118.1"/>
</dbReference>
<dbReference type="EMBL" id="GL945431">
    <property type="protein sequence ID" value="EGO27089.1"/>
    <property type="molecule type" value="Genomic_DNA"/>
</dbReference>
<proteinExistence type="predicted"/>